<dbReference type="EMBL" id="BEGY01000135">
    <property type="protein sequence ID" value="GAX84795.1"/>
    <property type="molecule type" value="Genomic_DNA"/>
</dbReference>
<organism evidence="2 3">
    <name type="scientific">Chlamydomonas eustigma</name>
    <dbReference type="NCBI Taxonomy" id="1157962"/>
    <lineage>
        <taxon>Eukaryota</taxon>
        <taxon>Viridiplantae</taxon>
        <taxon>Chlorophyta</taxon>
        <taxon>core chlorophytes</taxon>
        <taxon>Chlorophyceae</taxon>
        <taxon>CS clade</taxon>
        <taxon>Chlamydomonadales</taxon>
        <taxon>Chlamydomonadaceae</taxon>
        <taxon>Chlamydomonas</taxon>
    </lineage>
</organism>
<accession>A0A250XNY2</accession>
<comment type="caution">
    <text evidence="2">The sequence shown here is derived from an EMBL/GenBank/DDBJ whole genome shotgun (WGS) entry which is preliminary data.</text>
</comment>
<dbReference type="Proteomes" id="UP000232323">
    <property type="component" value="Unassembled WGS sequence"/>
</dbReference>
<evidence type="ECO:0000313" key="2">
    <source>
        <dbReference type="EMBL" id="GAX84795.1"/>
    </source>
</evidence>
<gene>
    <name evidence="2" type="ORF">CEUSTIGMA_g12216.t1</name>
</gene>
<protein>
    <submittedName>
        <fullName evidence="2">Uncharacterized protein</fullName>
    </submittedName>
</protein>
<keyword evidence="3" id="KW-1185">Reference proteome</keyword>
<reference evidence="2 3" key="1">
    <citation type="submission" date="2017-08" db="EMBL/GenBank/DDBJ databases">
        <title>Acidophilic green algal genome provides insights into adaptation to an acidic environment.</title>
        <authorList>
            <person name="Hirooka S."/>
            <person name="Hirose Y."/>
            <person name="Kanesaki Y."/>
            <person name="Higuchi S."/>
            <person name="Fujiwara T."/>
            <person name="Onuma R."/>
            <person name="Era A."/>
            <person name="Ohbayashi R."/>
            <person name="Uzuka A."/>
            <person name="Nozaki H."/>
            <person name="Yoshikawa H."/>
            <person name="Miyagishima S.Y."/>
        </authorList>
    </citation>
    <scope>NUCLEOTIDE SEQUENCE [LARGE SCALE GENOMIC DNA]</scope>
    <source>
        <strain evidence="2 3">NIES-2499</strain>
    </source>
</reference>
<feature type="region of interest" description="Disordered" evidence="1">
    <location>
        <begin position="180"/>
        <end position="207"/>
    </location>
</feature>
<evidence type="ECO:0000313" key="3">
    <source>
        <dbReference type="Proteomes" id="UP000232323"/>
    </source>
</evidence>
<feature type="region of interest" description="Disordered" evidence="1">
    <location>
        <begin position="260"/>
        <end position="336"/>
    </location>
</feature>
<dbReference type="AlphaFoldDB" id="A0A250XNY2"/>
<feature type="compositionally biased region" description="Acidic residues" evidence="1">
    <location>
        <begin position="288"/>
        <end position="297"/>
    </location>
</feature>
<evidence type="ECO:0000256" key="1">
    <source>
        <dbReference type="SAM" id="MobiDB-lite"/>
    </source>
</evidence>
<sequence length="336" mass="36772">MNANAGAAPVVDMLRSGVRWCVGAFVSDGYIFTSTVHPRYIHGTLDEMMVDDMMVDVITRALKKLYNEAVRSCDDPDYVLRDFQTRLRSIRDWSVRDVRRYVSERDLRSIHRRVAPDDTLIQVSSMFRAATLDAATRLYNRPDLFFEEVDAPTILTERRRQVVRGIVGQALREVQKDDLRKTGGGMEGDIEEGMEVGQTGNTGEGDIDGEIEDIEDIDGIVLGNTGEGEIDGDIDGEIDGDIDGEIEDIDGIVLGNTGEGDIDLGNTGEGDIDLGNTGEDIDLGNTGEDIENTGEGDGDIKGIELGNNMEVDVNDDIGLGKTEYGSRETGIENDDQ</sequence>
<proteinExistence type="predicted"/>
<name>A0A250XNY2_9CHLO</name>